<evidence type="ECO:0000313" key="2">
    <source>
        <dbReference type="Proteomes" id="UP001055879"/>
    </source>
</evidence>
<gene>
    <name evidence="1" type="ORF">L6452_31111</name>
</gene>
<dbReference type="EMBL" id="CM042056">
    <property type="protein sequence ID" value="KAI3698002.1"/>
    <property type="molecule type" value="Genomic_DNA"/>
</dbReference>
<sequence>MRSLNIYEKFTKTFREHPSLSKFLIIFAVSGGGLVAYSEANIQNGAKIDELPEVGNQKKRVVVLGTGWAGTSFLKNLKNPSYDVQVISPRNYFAFTPLLPSVTVGTVEARSIVEPIRNIVKKKKVNVNFCEAECLRIDAKNKQVYCRSTQDEKEEFVVDYDYLVVAMGARVNTFNTPGVEENCLYLKEVEDAQKIRRTVIDCFEKASLPDVSDDERKRMLQFVVVGGGPTGVEFAAELHDFVSEDLVKLYPAVKDFVKISLLEATDHILNMFDKRITTFAEEKFHRDGIDLKTGAMVVKVSDKEISTKEIKTGKISTIPYGMAVWSTGIATRPVVMDFMKQIGQANRRVLATDEWLRVEGTNSIYALGDCATINQRRVMEDISSIFKKSDKDNSGTLTVKEFQETLDDICDRYPQVQLYLKNKKMSSLVDLMKESKGDVAKESIELNVEELKSALSQVDSQMKNLPATAQVAAQQGTYLADCFNRMDECEKQPEGPLRFRESGRHRFRPFRYKHLGQFAPLGGEQTAAQLPGDWVSIGHSTQWLWYSVYASKQVSWRTRSLVVSDWMRRFIFGRDSSQI</sequence>
<proteinExistence type="predicted"/>
<evidence type="ECO:0000313" key="1">
    <source>
        <dbReference type="EMBL" id="KAI3698002.1"/>
    </source>
</evidence>
<name>A0ACB8ZJ08_ARCLA</name>
<reference evidence="2" key="1">
    <citation type="journal article" date="2022" name="Mol. Ecol. Resour.">
        <title>The genomes of chicory, endive, great burdock and yacon provide insights into Asteraceae palaeo-polyploidization history and plant inulin production.</title>
        <authorList>
            <person name="Fan W."/>
            <person name="Wang S."/>
            <person name="Wang H."/>
            <person name="Wang A."/>
            <person name="Jiang F."/>
            <person name="Liu H."/>
            <person name="Zhao H."/>
            <person name="Xu D."/>
            <person name="Zhang Y."/>
        </authorList>
    </citation>
    <scope>NUCLEOTIDE SEQUENCE [LARGE SCALE GENOMIC DNA]</scope>
    <source>
        <strain evidence="2">cv. Niubang</strain>
    </source>
</reference>
<reference evidence="1 2" key="2">
    <citation type="journal article" date="2022" name="Mol. Ecol. Resour.">
        <title>The genomes of chicory, endive, great burdock and yacon provide insights into Asteraceae paleo-polyploidization history and plant inulin production.</title>
        <authorList>
            <person name="Fan W."/>
            <person name="Wang S."/>
            <person name="Wang H."/>
            <person name="Wang A."/>
            <person name="Jiang F."/>
            <person name="Liu H."/>
            <person name="Zhao H."/>
            <person name="Xu D."/>
            <person name="Zhang Y."/>
        </authorList>
    </citation>
    <scope>NUCLEOTIDE SEQUENCE [LARGE SCALE GENOMIC DNA]</scope>
    <source>
        <strain evidence="2">cv. Niubang</strain>
    </source>
</reference>
<comment type="caution">
    <text evidence="1">The sequence shown here is derived from an EMBL/GenBank/DDBJ whole genome shotgun (WGS) entry which is preliminary data.</text>
</comment>
<keyword evidence="2" id="KW-1185">Reference proteome</keyword>
<protein>
    <submittedName>
        <fullName evidence="1">Uncharacterized protein</fullName>
    </submittedName>
</protein>
<accession>A0ACB8ZJ08</accession>
<dbReference type="Proteomes" id="UP001055879">
    <property type="component" value="Linkage Group LG10"/>
</dbReference>
<organism evidence="1 2">
    <name type="scientific">Arctium lappa</name>
    <name type="common">Greater burdock</name>
    <name type="synonym">Lappa major</name>
    <dbReference type="NCBI Taxonomy" id="4217"/>
    <lineage>
        <taxon>Eukaryota</taxon>
        <taxon>Viridiplantae</taxon>
        <taxon>Streptophyta</taxon>
        <taxon>Embryophyta</taxon>
        <taxon>Tracheophyta</taxon>
        <taxon>Spermatophyta</taxon>
        <taxon>Magnoliopsida</taxon>
        <taxon>eudicotyledons</taxon>
        <taxon>Gunneridae</taxon>
        <taxon>Pentapetalae</taxon>
        <taxon>asterids</taxon>
        <taxon>campanulids</taxon>
        <taxon>Asterales</taxon>
        <taxon>Asteraceae</taxon>
        <taxon>Carduoideae</taxon>
        <taxon>Cardueae</taxon>
        <taxon>Arctiinae</taxon>
        <taxon>Arctium</taxon>
    </lineage>
</organism>